<dbReference type="EMBL" id="JAPFFF010000014">
    <property type="protein sequence ID" value="KAK8870558.1"/>
    <property type="molecule type" value="Genomic_DNA"/>
</dbReference>
<protein>
    <recommendedName>
        <fullName evidence="3">Cytoplasmic dynein 2 light intermediate chain 1</fullName>
    </recommendedName>
</protein>
<keyword evidence="10" id="KW-0505">Motor protein</keyword>
<keyword evidence="12" id="KW-0966">Cell projection</keyword>
<feature type="compositionally biased region" description="Basic and acidic residues" evidence="13">
    <location>
        <begin position="263"/>
        <end position="278"/>
    </location>
</feature>
<dbReference type="Gene3D" id="3.40.50.300">
    <property type="entry name" value="P-loop containing nucleotide triphosphate hydrolases"/>
    <property type="match status" value="1"/>
</dbReference>
<reference evidence="14 15" key="1">
    <citation type="submission" date="2024-04" db="EMBL/GenBank/DDBJ databases">
        <title>Tritrichomonas musculus Genome.</title>
        <authorList>
            <person name="Alves-Ferreira E."/>
            <person name="Grigg M."/>
            <person name="Lorenzi H."/>
            <person name="Galac M."/>
        </authorList>
    </citation>
    <scope>NUCLEOTIDE SEQUENCE [LARGE SCALE GENOMIC DNA]</scope>
    <source>
        <strain evidence="14 15">EAF2021</strain>
    </source>
</reference>
<dbReference type="PANTHER" id="PTHR13236:SF0">
    <property type="entry name" value="CYTOPLASMIC DYNEIN 2 LIGHT INTERMEDIATE CHAIN 1"/>
    <property type="match status" value="1"/>
</dbReference>
<proteinExistence type="inferred from homology"/>
<evidence type="ECO:0000256" key="2">
    <source>
        <dbReference type="ARBA" id="ARBA00006831"/>
    </source>
</evidence>
<comment type="caution">
    <text evidence="14">The sequence shown here is derived from an EMBL/GenBank/DDBJ whole genome shotgun (WGS) entry which is preliminary data.</text>
</comment>
<evidence type="ECO:0000256" key="4">
    <source>
        <dbReference type="ARBA" id="ARBA00022473"/>
    </source>
</evidence>
<name>A0ABR2IY73_9EUKA</name>
<keyword evidence="11" id="KW-0206">Cytoskeleton</keyword>
<feature type="compositionally biased region" description="Polar residues" evidence="13">
    <location>
        <begin position="247"/>
        <end position="257"/>
    </location>
</feature>
<dbReference type="SUPFAM" id="SSF52540">
    <property type="entry name" value="P-loop containing nucleoside triphosphate hydrolases"/>
    <property type="match status" value="1"/>
</dbReference>
<evidence type="ECO:0000256" key="11">
    <source>
        <dbReference type="ARBA" id="ARBA00023212"/>
    </source>
</evidence>
<keyword evidence="15" id="KW-1185">Reference proteome</keyword>
<dbReference type="InterPro" id="IPR027417">
    <property type="entry name" value="P-loop_NTPase"/>
</dbReference>
<evidence type="ECO:0000256" key="13">
    <source>
        <dbReference type="SAM" id="MobiDB-lite"/>
    </source>
</evidence>
<evidence type="ECO:0000256" key="5">
    <source>
        <dbReference type="ARBA" id="ARBA00022490"/>
    </source>
</evidence>
<feature type="region of interest" description="Disordered" evidence="13">
    <location>
        <begin position="233"/>
        <end position="285"/>
    </location>
</feature>
<evidence type="ECO:0000256" key="10">
    <source>
        <dbReference type="ARBA" id="ARBA00023175"/>
    </source>
</evidence>
<dbReference type="PANTHER" id="PTHR13236">
    <property type="entry name" value="DYNEIN 2 LIGHT INTERMEDIATE CHAIN, ISOFORM 2"/>
    <property type="match status" value="1"/>
</dbReference>
<evidence type="ECO:0000256" key="1">
    <source>
        <dbReference type="ARBA" id="ARBA00004120"/>
    </source>
</evidence>
<gene>
    <name evidence="14" type="ORF">M9Y10_008444</name>
</gene>
<keyword evidence="5" id="KW-0963">Cytoplasm</keyword>
<evidence type="ECO:0000313" key="15">
    <source>
        <dbReference type="Proteomes" id="UP001470230"/>
    </source>
</evidence>
<dbReference type="Pfam" id="PF00071">
    <property type="entry name" value="Ras"/>
    <property type="match status" value="1"/>
</dbReference>
<comment type="similarity">
    <text evidence="2">Belongs to the dynein light intermediate chain family.</text>
</comment>
<evidence type="ECO:0000256" key="3">
    <source>
        <dbReference type="ARBA" id="ARBA00018863"/>
    </source>
</evidence>
<keyword evidence="4" id="KW-0217">Developmental protein</keyword>
<organism evidence="14 15">
    <name type="scientific">Tritrichomonas musculus</name>
    <dbReference type="NCBI Taxonomy" id="1915356"/>
    <lineage>
        <taxon>Eukaryota</taxon>
        <taxon>Metamonada</taxon>
        <taxon>Parabasalia</taxon>
        <taxon>Tritrichomonadida</taxon>
        <taxon>Tritrichomonadidae</taxon>
        <taxon>Tritrichomonas</taxon>
    </lineage>
</organism>
<evidence type="ECO:0000256" key="12">
    <source>
        <dbReference type="ARBA" id="ARBA00023273"/>
    </source>
</evidence>
<keyword evidence="8" id="KW-0243">Dynein</keyword>
<evidence type="ECO:0000256" key="7">
    <source>
        <dbReference type="ARBA" id="ARBA00022794"/>
    </source>
</evidence>
<evidence type="ECO:0000313" key="14">
    <source>
        <dbReference type="EMBL" id="KAK8870558.1"/>
    </source>
</evidence>
<sequence length="285" mass="31918">MSDIWGSYIQQSPYQKKEFGAGDPNLLFVGSEQSGKTSLLNIFFSRQEEPQPTLALTYQSCNVKVSGKSIPLHAWELGGGLQLESILDTIVTENTQPGFVIFVCLDLSSASSIIDAVDWIDRIDARFNEKRRAVFFIGTHFDAFEGKESHEKEIIVRGLRAIASQHNSGICFVSTKNENLKTRFKNIIKFVGIANSKIREKEDDNTKPIIIGPGEDTEAKNDNDSIATMMNLLSQEAANEREKSPKDNSNPAENPQFQEEDIDQLRAARKSELAEQMKKSKQQSK</sequence>
<dbReference type="InterPro" id="IPR001806">
    <property type="entry name" value="Small_GTPase"/>
</dbReference>
<dbReference type="Proteomes" id="UP001470230">
    <property type="component" value="Unassembled WGS sequence"/>
</dbReference>
<accession>A0ABR2IY73</accession>
<evidence type="ECO:0000256" key="6">
    <source>
        <dbReference type="ARBA" id="ARBA00022701"/>
    </source>
</evidence>
<keyword evidence="9" id="KW-0969">Cilium</keyword>
<keyword evidence="6" id="KW-0493">Microtubule</keyword>
<evidence type="ECO:0000256" key="8">
    <source>
        <dbReference type="ARBA" id="ARBA00023017"/>
    </source>
</evidence>
<dbReference type="InterPro" id="IPR040045">
    <property type="entry name" value="DYNC2LI1"/>
</dbReference>
<keyword evidence="7" id="KW-0970">Cilium biogenesis/degradation</keyword>
<evidence type="ECO:0000256" key="9">
    <source>
        <dbReference type="ARBA" id="ARBA00023069"/>
    </source>
</evidence>
<comment type="subcellular location">
    <subcellularLocation>
        <location evidence="1">Cytoplasm</location>
        <location evidence="1">Cytoskeleton</location>
        <location evidence="1">Cilium basal body</location>
    </subcellularLocation>
</comment>